<feature type="domain" description="Hedgehog/Intein (Hint)" evidence="1">
    <location>
        <begin position="186"/>
        <end position="319"/>
    </location>
</feature>
<name>A0ABW4YSN5_9HYPH</name>
<dbReference type="InterPro" id="IPR028992">
    <property type="entry name" value="Hedgehog/Intein_dom"/>
</dbReference>
<evidence type="ECO:0000313" key="3">
    <source>
        <dbReference type="Proteomes" id="UP001597299"/>
    </source>
</evidence>
<dbReference type="EMBL" id="JBHUHD010000001">
    <property type="protein sequence ID" value="MFD2139137.1"/>
    <property type="molecule type" value="Genomic_DNA"/>
</dbReference>
<dbReference type="Gene3D" id="2.170.16.10">
    <property type="entry name" value="Hedgehog/Intein (Hint) domain"/>
    <property type="match status" value="1"/>
</dbReference>
<evidence type="ECO:0000259" key="1">
    <source>
        <dbReference type="Pfam" id="PF13403"/>
    </source>
</evidence>
<dbReference type="Proteomes" id="UP001597299">
    <property type="component" value="Unassembled WGS sequence"/>
</dbReference>
<protein>
    <submittedName>
        <fullName evidence="2">Hint domain-containing protein</fullName>
    </submittedName>
</protein>
<keyword evidence="3" id="KW-1185">Reference proteome</keyword>
<dbReference type="RefSeq" id="WP_213354550.1">
    <property type="nucleotide sequence ID" value="NZ_JAHBGB010000041.1"/>
</dbReference>
<organism evidence="2 3">
    <name type="scientific">Ancylobacter oerskovii</name>
    <dbReference type="NCBI Taxonomy" id="459519"/>
    <lineage>
        <taxon>Bacteria</taxon>
        <taxon>Pseudomonadati</taxon>
        <taxon>Pseudomonadota</taxon>
        <taxon>Alphaproteobacteria</taxon>
        <taxon>Hyphomicrobiales</taxon>
        <taxon>Xanthobacteraceae</taxon>
        <taxon>Ancylobacter</taxon>
    </lineage>
</organism>
<dbReference type="Pfam" id="PF13403">
    <property type="entry name" value="Hint_2"/>
    <property type="match status" value="1"/>
</dbReference>
<gene>
    <name evidence="2" type="ORF">ACFSNC_01860</name>
</gene>
<evidence type="ECO:0000313" key="2">
    <source>
        <dbReference type="EMBL" id="MFD2139137.1"/>
    </source>
</evidence>
<reference evidence="3" key="1">
    <citation type="journal article" date="2019" name="Int. J. Syst. Evol. Microbiol.">
        <title>The Global Catalogue of Microorganisms (GCM) 10K type strain sequencing project: providing services to taxonomists for standard genome sequencing and annotation.</title>
        <authorList>
            <consortium name="The Broad Institute Genomics Platform"/>
            <consortium name="The Broad Institute Genome Sequencing Center for Infectious Disease"/>
            <person name="Wu L."/>
            <person name="Ma J."/>
        </authorList>
    </citation>
    <scope>NUCLEOTIDE SEQUENCE [LARGE SCALE GENOMIC DNA]</scope>
    <source>
        <strain evidence="3">CCM 7435</strain>
    </source>
</reference>
<dbReference type="InterPro" id="IPR006141">
    <property type="entry name" value="Intein_N"/>
</dbReference>
<sequence>MADLNVGNGATTTVDSDASYGGVFLGSGSTLVIDGATVSTDYLDAGSHSLIKVTGGATFDNTGWTGGSDVTFEVEGSSTLTFSIGGGGGGGINGSTIVFSGSGDGTVNLPAQVSGLDIQGFGSGDQLHFADDDIASFNTVTNDDGSVTIQSIASWGGVLSSVTVSGNFNPADLILDPSTGTVGYACFLAGTRIATPEGFRVVEDLVIGDLVLGADGRARPVRWIGRQSVIAMFADPFTAYPIRVAAGALGDNLPARDLFLSPDHALLIDGLLVQAGALVNGSTVSRVERPEARFTYFHIELADHALILAEGMPAETFVDNVTRRRFDNHAEYEALYGSEAPAIDELDLPRVKSARQLPPALRTRLAGRAAAQEPAAAA</sequence>
<dbReference type="SUPFAM" id="SSF51294">
    <property type="entry name" value="Hedgehog/intein (Hint) domain"/>
    <property type="match status" value="1"/>
</dbReference>
<accession>A0ABW4YSN5</accession>
<dbReference type="PROSITE" id="PS50817">
    <property type="entry name" value="INTEIN_N_TER"/>
    <property type="match status" value="1"/>
</dbReference>
<proteinExistence type="predicted"/>
<comment type="caution">
    <text evidence="2">The sequence shown here is derived from an EMBL/GenBank/DDBJ whole genome shotgun (WGS) entry which is preliminary data.</text>
</comment>
<dbReference type="InterPro" id="IPR036844">
    <property type="entry name" value="Hint_dom_sf"/>
</dbReference>